<evidence type="ECO:0000313" key="12">
    <source>
        <dbReference type="Proteomes" id="UP000005239"/>
    </source>
</evidence>
<gene>
    <name evidence="11" type="primary">WBGene00106824</name>
</gene>
<evidence type="ECO:0000256" key="7">
    <source>
        <dbReference type="ARBA" id="ARBA00022833"/>
    </source>
</evidence>
<dbReference type="PROSITE" id="PS00758">
    <property type="entry name" value="ARGE_DAPE_CPG2_1"/>
    <property type="match status" value="1"/>
</dbReference>
<reference evidence="11" key="2">
    <citation type="submission" date="2022-06" db="UniProtKB">
        <authorList>
            <consortium name="EnsemblMetazoa"/>
        </authorList>
    </citation>
    <scope>IDENTIFICATION</scope>
    <source>
        <strain evidence="11">PS312</strain>
    </source>
</reference>
<evidence type="ECO:0000256" key="10">
    <source>
        <dbReference type="PIRSR" id="PIRSR036696-2"/>
    </source>
</evidence>
<dbReference type="EC" id="3.5.1.14" evidence="3"/>
<dbReference type="AlphaFoldDB" id="A0A2A6CBG0"/>
<evidence type="ECO:0000256" key="4">
    <source>
        <dbReference type="ARBA" id="ARBA00022490"/>
    </source>
</evidence>
<protein>
    <recommendedName>
        <fullName evidence="3">N-acyl-aliphatic-L-amino acid amidohydrolase</fullName>
        <ecNumber evidence="3">3.5.1.14</ecNumber>
    </recommendedName>
    <alternativeName>
        <fullName evidence="8">N-acyl-L-amino-acid amidohydrolase</fullName>
    </alternativeName>
</protein>
<dbReference type="InterPro" id="IPR036264">
    <property type="entry name" value="Bact_exopeptidase_dim_dom"/>
</dbReference>
<dbReference type="Pfam" id="PF01546">
    <property type="entry name" value="Peptidase_M20"/>
    <property type="match status" value="1"/>
</dbReference>
<dbReference type="FunFam" id="3.30.70.360:FF:000005">
    <property type="entry name" value="Putative Aminoacylase-1"/>
    <property type="match status" value="1"/>
</dbReference>
<dbReference type="InterPro" id="IPR052083">
    <property type="entry name" value="Aminoacylase-1_M20A"/>
</dbReference>
<feature type="binding site" evidence="10">
    <location>
        <position position="107"/>
    </location>
    <ligand>
        <name>Zn(2+)</name>
        <dbReference type="ChEBI" id="CHEBI:29105"/>
        <label>2</label>
    </ligand>
</feature>
<dbReference type="Gene3D" id="3.30.70.360">
    <property type="match status" value="1"/>
</dbReference>
<dbReference type="InterPro" id="IPR002933">
    <property type="entry name" value="Peptidase_M20"/>
</dbReference>
<dbReference type="InterPro" id="IPR011650">
    <property type="entry name" value="Peptidase_M20_dimer"/>
</dbReference>
<dbReference type="InterPro" id="IPR010159">
    <property type="entry name" value="N-acyl_aa_amidohydrolase"/>
</dbReference>
<keyword evidence="7 10" id="KW-0862">Zinc</keyword>
<evidence type="ECO:0000256" key="2">
    <source>
        <dbReference type="ARBA" id="ARBA00006247"/>
    </source>
</evidence>
<proteinExistence type="inferred from homology"/>
<dbReference type="OrthoDB" id="3064516at2759"/>
<evidence type="ECO:0000256" key="9">
    <source>
        <dbReference type="PIRSR" id="PIRSR036696-1"/>
    </source>
</evidence>
<feature type="binding site" evidence="10">
    <location>
        <position position="107"/>
    </location>
    <ligand>
        <name>Zn(2+)</name>
        <dbReference type="ChEBI" id="CHEBI:29105"/>
        <label>1</label>
    </ligand>
</feature>
<dbReference type="PANTHER" id="PTHR45892:SF1">
    <property type="entry name" value="AMINOACYLASE-1"/>
    <property type="match status" value="1"/>
</dbReference>
<name>A0A2A6CBG0_PRIPA</name>
<dbReference type="EnsemblMetazoa" id="PPA17270.1">
    <property type="protein sequence ID" value="PPA17270.1"/>
    <property type="gene ID" value="WBGene00106824"/>
</dbReference>
<dbReference type="InterPro" id="IPR001261">
    <property type="entry name" value="ArgE/DapE_CS"/>
</dbReference>
<dbReference type="GO" id="GO:0004046">
    <property type="term" value="F:aminoacylase activity"/>
    <property type="evidence" value="ECO:0000318"/>
    <property type="project" value="GO_Central"/>
</dbReference>
<evidence type="ECO:0000256" key="3">
    <source>
        <dbReference type="ARBA" id="ARBA00011913"/>
    </source>
</evidence>
<dbReference type="GO" id="GO:0046872">
    <property type="term" value="F:metal ion binding"/>
    <property type="evidence" value="ECO:0007669"/>
    <property type="project" value="UniProtKB-KW"/>
</dbReference>
<evidence type="ECO:0000256" key="5">
    <source>
        <dbReference type="ARBA" id="ARBA00022723"/>
    </source>
</evidence>
<accession>A0A2A6CBG0</accession>
<feature type="active site" evidence="9">
    <location>
        <position position="76"/>
    </location>
</feature>
<dbReference type="FunFam" id="3.40.630.10:FF:000019">
    <property type="entry name" value="Aminoacylase 1"/>
    <property type="match status" value="1"/>
</dbReference>
<evidence type="ECO:0000256" key="1">
    <source>
        <dbReference type="ARBA" id="ARBA00004496"/>
    </source>
</evidence>
<evidence type="ECO:0000313" key="11">
    <source>
        <dbReference type="EnsemblMetazoa" id="PPA17270.1"/>
    </source>
</evidence>
<organism evidence="11 12">
    <name type="scientific">Pristionchus pacificus</name>
    <name type="common">Parasitic nematode worm</name>
    <dbReference type="NCBI Taxonomy" id="54126"/>
    <lineage>
        <taxon>Eukaryota</taxon>
        <taxon>Metazoa</taxon>
        <taxon>Ecdysozoa</taxon>
        <taxon>Nematoda</taxon>
        <taxon>Chromadorea</taxon>
        <taxon>Rhabditida</taxon>
        <taxon>Rhabditina</taxon>
        <taxon>Diplogasteromorpha</taxon>
        <taxon>Diplogasteroidea</taxon>
        <taxon>Neodiplogasteridae</taxon>
        <taxon>Pristionchus</taxon>
    </lineage>
</organism>
<dbReference type="Gene3D" id="3.40.630.10">
    <property type="entry name" value="Zn peptidases"/>
    <property type="match status" value="1"/>
</dbReference>
<dbReference type="GO" id="GO:0005737">
    <property type="term" value="C:cytoplasm"/>
    <property type="evidence" value="ECO:0007669"/>
    <property type="project" value="UniProtKB-SubCell"/>
</dbReference>
<dbReference type="SUPFAM" id="SSF53187">
    <property type="entry name" value="Zn-dependent exopeptidases"/>
    <property type="match status" value="1"/>
</dbReference>
<feature type="active site" description="Proton acceptor" evidence="9">
    <location>
        <position position="142"/>
    </location>
</feature>
<keyword evidence="4" id="KW-0963">Cytoplasm</keyword>
<dbReference type="PANTHER" id="PTHR45892">
    <property type="entry name" value="AMINOACYLASE-1"/>
    <property type="match status" value="1"/>
</dbReference>
<keyword evidence="6" id="KW-0378">Hydrolase</keyword>
<comment type="similarity">
    <text evidence="2">Belongs to the peptidase M20A family.</text>
</comment>
<dbReference type="Gene3D" id="1.10.150.900">
    <property type="match status" value="1"/>
</dbReference>
<dbReference type="NCBIfam" id="TIGR01880">
    <property type="entry name" value="Ac-peptdase-euk"/>
    <property type="match status" value="1"/>
</dbReference>
<dbReference type="PIRSF" id="PIRSF036696">
    <property type="entry name" value="ACY-1"/>
    <property type="match status" value="1"/>
</dbReference>
<feature type="binding site" evidence="10">
    <location>
        <position position="143"/>
    </location>
    <ligand>
        <name>Zn(2+)</name>
        <dbReference type="ChEBI" id="CHEBI:29105"/>
        <label>2</label>
    </ligand>
</feature>
<evidence type="ECO:0000256" key="6">
    <source>
        <dbReference type="ARBA" id="ARBA00022801"/>
    </source>
</evidence>
<reference evidence="12" key="1">
    <citation type="journal article" date="2008" name="Nat. Genet.">
        <title>The Pristionchus pacificus genome provides a unique perspective on nematode lifestyle and parasitism.</title>
        <authorList>
            <person name="Dieterich C."/>
            <person name="Clifton S.W."/>
            <person name="Schuster L.N."/>
            <person name="Chinwalla A."/>
            <person name="Delehaunty K."/>
            <person name="Dinkelacker I."/>
            <person name="Fulton L."/>
            <person name="Fulton R."/>
            <person name="Godfrey J."/>
            <person name="Minx P."/>
            <person name="Mitreva M."/>
            <person name="Roeseler W."/>
            <person name="Tian H."/>
            <person name="Witte H."/>
            <person name="Yang S.P."/>
            <person name="Wilson R.K."/>
            <person name="Sommer R.J."/>
        </authorList>
    </citation>
    <scope>NUCLEOTIDE SEQUENCE [LARGE SCALE GENOMIC DNA]</scope>
    <source>
        <strain evidence="12">PS312</strain>
    </source>
</reference>
<dbReference type="SUPFAM" id="SSF55031">
    <property type="entry name" value="Bacterial exopeptidase dimerisation domain"/>
    <property type="match status" value="1"/>
</dbReference>
<sequence>MPEDIAVTKFREYLRVNTEQPTPDYYGCQKFLYALADELGIARTSHEMVAGKPIVIMTIPGSEPYLPSLMLYSHTDVVPTFRDHWTYDPYSAHKDEQGRIFARGAQDMKCVGSQYFEAIRRHFGRGKKQFRRTVHLVWGPDEEIGGHDGMEKFVETEEFKKLNLGFTLDEGLASENGVGVQVKYANKGPNSGLQGMEITFTGNPGHGSKFIENTAVEKLHKFMTSALAFRAEQKAKLDAHPEFNIGNVTTLNITIIKGGVQTNVVPEKIVANVDCRITPTDDFDELEAKIRGWCKAAGEGISIEWHQKCMTKSVTPTTRNDPWWAALEDVLNEEGCKFTKEIFVGATDSRYLRAKGLKSIGYSPMINIPSLLHDHNEYLTESLFLRGIEIYEKLIERLADLV</sequence>
<dbReference type="FunFam" id="1.10.150.900:FF:000001">
    <property type="entry name" value="Aminoacylase-1, putative"/>
    <property type="match status" value="1"/>
</dbReference>
<dbReference type="Pfam" id="PF07687">
    <property type="entry name" value="M20_dimer"/>
    <property type="match status" value="1"/>
</dbReference>
<keyword evidence="5 10" id="KW-0479">Metal-binding</keyword>
<evidence type="ECO:0000256" key="8">
    <source>
        <dbReference type="ARBA" id="ARBA00029656"/>
    </source>
</evidence>
<keyword evidence="12" id="KW-1185">Reference proteome</keyword>
<feature type="binding site" evidence="10">
    <location>
        <position position="170"/>
    </location>
    <ligand>
        <name>Zn(2+)</name>
        <dbReference type="ChEBI" id="CHEBI:29105"/>
        <label>1</label>
    </ligand>
</feature>
<feature type="binding site" evidence="10">
    <location>
        <position position="373"/>
    </location>
    <ligand>
        <name>Zn(2+)</name>
        <dbReference type="ChEBI" id="CHEBI:29105"/>
        <label>2</label>
    </ligand>
</feature>
<dbReference type="GO" id="GO:0006520">
    <property type="term" value="P:amino acid metabolic process"/>
    <property type="evidence" value="ECO:0007669"/>
    <property type="project" value="InterPro"/>
</dbReference>
<accession>A0A8R1UB57</accession>
<comment type="subcellular location">
    <subcellularLocation>
        <location evidence="1">Cytoplasm</location>
    </subcellularLocation>
</comment>
<feature type="binding site" evidence="10">
    <location>
        <position position="74"/>
    </location>
    <ligand>
        <name>Zn(2+)</name>
        <dbReference type="ChEBI" id="CHEBI:29105"/>
        <label>1</label>
    </ligand>
</feature>
<dbReference type="Proteomes" id="UP000005239">
    <property type="component" value="Unassembled WGS sequence"/>
</dbReference>
<comment type="cofactor">
    <cofactor evidence="10">
        <name>Zn(2+)</name>
        <dbReference type="ChEBI" id="CHEBI:29105"/>
    </cofactor>
    <text evidence="10">Binds 2 Zn(2+) ions per subunit.</text>
</comment>